<keyword evidence="6 15" id="KW-0597">Phosphoprotein</keyword>
<dbReference type="SMART" id="SM00448">
    <property type="entry name" value="REC"/>
    <property type="match status" value="1"/>
</dbReference>
<feature type="transmembrane region" description="Helical" evidence="17">
    <location>
        <begin position="60"/>
        <end position="88"/>
    </location>
</feature>
<dbReference type="PROSITE" id="PS50112">
    <property type="entry name" value="PAS"/>
    <property type="match status" value="4"/>
</dbReference>
<evidence type="ECO:0000259" key="20">
    <source>
        <dbReference type="PROSITE" id="PS50112"/>
    </source>
</evidence>
<organism evidence="24 25">
    <name type="scientific">Marinibaculum pumilum</name>
    <dbReference type="NCBI Taxonomy" id="1766165"/>
    <lineage>
        <taxon>Bacteria</taxon>
        <taxon>Pseudomonadati</taxon>
        <taxon>Pseudomonadota</taxon>
        <taxon>Alphaproteobacteria</taxon>
        <taxon>Rhodospirillales</taxon>
        <taxon>Rhodospirillaceae</taxon>
        <taxon>Marinibaculum</taxon>
    </lineage>
</organism>
<dbReference type="InterPro" id="IPR013656">
    <property type="entry name" value="PAS_4"/>
</dbReference>
<keyword evidence="9" id="KW-0418">Kinase</keyword>
<evidence type="ECO:0000259" key="18">
    <source>
        <dbReference type="PROSITE" id="PS50109"/>
    </source>
</evidence>
<dbReference type="PROSITE" id="PS50839">
    <property type="entry name" value="CHASE"/>
    <property type="match status" value="1"/>
</dbReference>
<dbReference type="InterPro" id="IPR042240">
    <property type="entry name" value="CHASE_sf"/>
</dbReference>
<dbReference type="Pfam" id="PF05231">
    <property type="entry name" value="MASE1"/>
    <property type="match status" value="1"/>
</dbReference>
<dbReference type="PROSITE" id="PS50109">
    <property type="entry name" value="HIS_KIN"/>
    <property type="match status" value="1"/>
</dbReference>
<evidence type="ECO:0000313" key="24">
    <source>
        <dbReference type="EMBL" id="MFC3230544.1"/>
    </source>
</evidence>
<dbReference type="InterPro" id="IPR036641">
    <property type="entry name" value="HPT_dom_sf"/>
</dbReference>
<keyword evidence="16" id="KW-0175">Coiled coil</keyword>
<evidence type="ECO:0000256" key="2">
    <source>
        <dbReference type="ARBA" id="ARBA00004429"/>
    </source>
</evidence>
<feature type="transmembrane region" description="Helical" evidence="17">
    <location>
        <begin position="208"/>
        <end position="230"/>
    </location>
</feature>
<dbReference type="InterPro" id="IPR004358">
    <property type="entry name" value="Sig_transdc_His_kin-like_C"/>
</dbReference>
<dbReference type="Gene3D" id="3.30.450.40">
    <property type="match status" value="1"/>
</dbReference>
<keyword evidence="25" id="KW-1185">Reference proteome</keyword>
<feature type="coiled-coil region" evidence="16">
    <location>
        <begin position="1594"/>
        <end position="1624"/>
    </location>
</feature>
<evidence type="ECO:0000259" key="19">
    <source>
        <dbReference type="PROSITE" id="PS50110"/>
    </source>
</evidence>
<evidence type="ECO:0000256" key="10">
    <source>
        <dbReference type="ARBA" id="ARBA00022840"/>
    </source>
</evidence>
<dbReference type="EC" id="2.7.13.3" evidence="3"/>
<feature type="domain" description="PAC" evidence="21">
    <location>
        <begin position="1422"/>
        <end position="1474"/>
    </location>
</feature>
<feature type="domain" description="PAC" evidence="21">
    <location>
        <begin position="1296"/>
        <end position="1348"/>
    </location>
</feature>
<keyword evidence="10" id="KW-0547">Nucleotide-binding</keyword>
<dbReference type="Gene3D" id="3.30.565.10">
    <property type="entry name" value="Histidine kinase-like ATPase, C-terminal domain"/>
    <property type="match status" value="1"/>
</dbReference>
<evidence type="ECO:0000256" key="1">
    <source>
        <dbReference type="ARBA" id="ARBA00000085"/>
    </source>
</evidence>
<evidence type="ECO:0000256" key="7">
    <source>
        <dbReference type="ARBA" id="ARBA00022679"/>
    </source>
</evidence>
<dbReference type="Gene3D" id="2.10.70.100">
    <property type="match status" value="1"/>
</dbReference>
<reference evidence="25" key="1">
    <citation type="journal article" date="2019" name="Int. J. Syst. Evol. Microbiol.">
        <title>The Global Catalogue of Microorganisms (GCM) 10K type strain sequencing project: providing services to taxonomists for standard genome sequencing and annotation.</title>
        <authorList>
            <consortium name="The Broad Institute Genomics Platform"/>
            <consortium name="The Broad Institute Genome Sequencing Center for Infectious Disease"/>
            <person name="Wu L."/>
            <person name="Ma J."/>
        </authorList>
    </citation>
    <scope>NUCLEOTIDE SEQUENCE [LARGE SCALE GENOMIC DNA]</scope>
    <source>
        <strain evidence="25">KCTC 42964</strain>
    </source>
</reference>
<dbReference type="Pfam" id="PF08447">
    <property type="entry name" value="PAS_3"/>
    <property type="match status" value="2"/>
</dbReference>
<dbReference type="PRINTS" id="PR00344">
    <property type="entry name" value="BCTRLSENSOR"/>
</dbReference>
<feature type="domain" description="PAC" evidence="21">
    <location>
        <begin position="1554"/>
        <end position="1606"/>
    </location>
</feature>
<feature type="transmembrane region" description="Helical" evidence="17">
    <location>
        <begin position="140"/>
        <end position="162"/>
    </location>
</feature>
<dbReference type="SMART" id="SM00388">
    <property type="entry name" value="HisKA"/>
    <property type="match status" value="1"/>
</dbReference>
<sequence>MTDRTTPENAAPAKRQPARFALQRALAMLALGLSYAMAAQLAVTNLAIPPTDVVPIWPAAAVALVGLLAGGMALWPGLAGGGLLFFAIHYGIGDFSLAELTTIAGHVAAPVLQAVLAAALARQHWQRLSAGDHRAAPGFLLRGGPLACIVAPSLSVPLLVWNGQIPGDDAITTWLLWWSGDSLGVVLGAPLAMLLLPPARNAWHGRRLQIVLPLAGTCALVAVAMSWAVHVDWRLAHEERALNAAGAFDSANAELLTAVDTAAATAHHLAFSEGEADAEFRQFASRVLPPRLSALAWVPRTTQNAQAPGAPAGSLPQETFPVTELVAQRELEGMVGLDISAWPHWAAALARARRSGRPVATAAGDATAGAPPYVLVLAPVYSDGLTPSVEARLGTGLRGFVAAVLDPAQFAEATAGLAARHRLVIQVNDVSPAGVTTALAQGGSAAPAGNRPAIWEHDINLPGRIWRLRALTADGAHMFGESLVSRIFLTLCIATALLIAIYVLNSAGNRRADGLAVQRRTSELADAHRRLERAMNLAQVVDWELDVGSGEFVLNDRYYAMMGTKVEQVGGYRLAIRDWLRMFAHPEDRDRIAALFNIPRHDTKDLAIDQCEFRQLRIDGSVCDIAARFEMRRDGDGQVVRVIGTAQDISALRRAERARRESDEFNRSIFESSKECIKVLDLDGRLVDMNPQGREVMEVRDFENIRHAEWVSLWLHEEDRAQVRFALEEARQGRSTRFNGQTPTFAGTPKVWDVIVSPVLGADGRVARILGVSRDVTAEHEARASIQELNSKLEREVEERTRELADSEHQLRAIFDSAAVGIIFADPRGQLLRANPKFYEILGYARTELAGAMPDTAIHPDDLAIHERQIERVTRGEIQSYTQEERFIRKDGETTWVRVNGSVIRGADGEVLYRLAMVEDIADAKRDRERLDASERRYRQLFDGNPMPMWTYDVTTLAFTSVNQAAIDHYGYSREAFLRMTLKDIRPPEDLPRLQGALQELEPGFHSVRNMRHILRSGRVIDVDITSHDVGESLKGQRLVLANDVTERRRADALVAGQREALEAVVRGASLRDTLDYLVRILERWTPGLQCAVMLHDRRSACLDPVSAPSLPARMVGGLRGTPVAEGIALCGTAAWRNADIVRTAVDAPPPGGEAGIRHGFHGAFSLPIRDPDGEVLGTFDGYCRAPGEVAEGSLDIARTLIHTAAIAITKQQEREARMESEARFRAIFESSPIGIVLAAPDGMILAANPRQCDMLGVREDEFVGTYGLRDYTHPDDIDRDMAHFEQVAAGELSSYAIEKQALRKDGTGLWVSVSGSVVRDPDGNPRYAVRMIKDITDRINNERALRESEERYRTTFQLAGLGIWHIGANGFATVNPHLCQMTGYDEAELLAMAPDDLAFDGEPLLDPAQVAALQEGTLASFSVERRYRRRDGAPIWTNATISLVHGEDPGQAYLLGIVEDVTRRRAAKEKLHQQEEVNRLLLENLAEGVVACDGDGELMLFNRAARDWHGTDPLRIPKEQWSEYYDLYEADGRTRLAVDRIPLMRAFQGQTFANAEMSIARRGFPARQVLASGAPLYNAEGEKRGAVVVMHDVTEQRAAMLQLQKAAEELKAANATVEHERTSLATRVAERTTELTTTNAELVRAKEAAEAASRAKSTFLATVSHEIRTPMNGVMGAIELLERSGLEPSQAKLLRTAGSCSRSLLALLNDLLDMAKIEAGRIQLTPVPTSMAEVVAEVVTIHRPNAGEKGVAIRSEIGAAVPDWLSVDDLRLKQILNNFLSNAVKFTASGRIDVDVDSEVLQGSRHRLRFTVRDTGTGIDSRSLAVLFRPFEQGTAEFARRSGGTGLGLAISRGLAERMNGSVTLESTPGAGTTATLFLEANECGADWHAHDPGPAWEGDIVEEFVARRAPGTKAPVLVVDDHPVNRDVIVRQLNQLGIEALAVANGVEAMERLRNGRFSLVITDCEMPQMDGYALAQAIRTEMPDMAGTGIVACTAHALPEVAERCYAAGIDVVLTKPVDLAGLAGTLQRWWPVGALPHPADARAEAEPEALTATSPLDMDHLALISGGDPQVVTEILEDFLATFQAGLEELEHAVAAADLPACRAAAHKSKGACLTIGAGPLAHAISALHDRAREGSDPTALAEALTAIRFEARRLDSLQQGRIAGARALPGDQARGAA</sequence>
<evidence type="ECO:0000256" key="5">
    <source>
        <dbReference type="ARBA" id="ARBA00022519"/>
    </source>
</evidence>
<dbReference type="Pfam" id="PF13188">
    <property type="entry name" value="PAS_8"/>
    <property type="match status" value="1"/>
</dbReference>
<dbReference type="CDD" id="cd00088">
    <property type="entry name" value="HPT"/>
    <property type="match status" value="1"/>
</dbReference>
<dbReference type="InterPro" id="IPR029016">
    <property type="entry name" value="GAF-like_dom_sf"/>
</dbReference>
<dbReference type="InterPro" id="IPR036890">
    <property type="entry name" value="HATPase_C_sf"/>
</dbReference>
<keyword evidence="5" id="KW-0997">Cell inner membrane</keyword>
<dbReference type="SUPFAM" id="SSF47384">
    <property type="entry name" value="Homodimeric domain of signal transducing histidine kinase"/>
    <property type="match status" value="1"/>
</dbReference>
<accession>A0ABV7L804</accession>
<dbReference type="InterPro" id="IPR006189">
    <property type="entry name" value="CHASE_dom"/>
</dbReference>
<dbReference type="Pfam" id="PF00072">
    <property type="entry name" value="Response_reg"/>
    <property type="match status" value="1"/>
</dbReference>
<dbReference type="SUPFAM" id="SSF55874">
    <property type="entry name" value="ATPase domain of HSP90 chaperone/DNA topoisomerase II/histidine kinase"/>
    <property type="match status" value="1"/>
</dbReference>
<evidence type="ECO:0000259" key="22">
    <source>
        <dbReference type="PROSITE" id="PS50839"/>
    </source>
</evidence>
<feature type="domain" description="PAC" evidence="21">
    <location>
        <begin position="609"/>
        <end position="661"/>
    </location>
</feature>
<dbReference type="SUPFAM" id="SSF52172">
    <property type="entry name" value="CheY-like"/>
    <property type="match status" value="1"/>
</dbReference>
<feature type="domain" description="HPt" evidence="23">
    <location>
        <begin position="2072"/>
        <end position="2166"/>
    </location>
</feature>
<dbReference type="SUPFAM" id="SSF55785">
    <property type="entry name" value="PYP-like sensor domain (PAS domain)"/>
    <property type="match status" value="7"/>
</dbReference>
<dbReference type="Pfam" id="PF13185">
    <property type="entry name" value="GAF_2"/>
    <property type="match status" value="1"/>
</dbReference>
<evidence type="ECO:0000256" key="3">
    <source>
        <dbReference type="ARBA" id="ARBA00012438"/>
    </source>
</evidence>
<keyword evidence="7" id="KW-0808">Transferase</keyword>
<dbReference type="RefSeq" id="WP_379905807.1">
    <property type="nucleotide sequence ID" value="NZ_JBHRTR010000048.1"/>
</dbReference>
<dbReference type="SUPFAM" id="SSF55781">
    <property type="entry name" value="GAF domain-like"/>
    <property type="match status" value="1"/>
</dbReference>
<dbReference type="CDD" id="cd16922">
    <property type="entry name" value="HATPase_EvgS-ArcB-TorS-like"/>
    <property type="match status" value="1"/>
</dbReference>
<dbReference type="SUPFAM" id="SSF47226">
    <property type="entry name" value="Histidine-containing phosphotransfer domain, HPT domain"/>
    <property type="match status" value="1"/>
</dbReference>
<dbReference type="PROSITE" id="PS50110">
    <property type="entry name" value="RESPONSE_REGULATORY"/>
    <property type="match status" value="1"/>
</dbReference>
<evidence type="ECO:0000256" key="16">
    <source>
        <dbReference type="SAM" id="Coils"/>
    </source>
</evidence>
<dbReference type="InterPro" id="IPR003594">
    <property type="entry name" value="HATPase_dom"/>
</dbReference>
<dbReference type="Gene3D" id="3.40.50.2300">
    <property type="match status" value="1"/>
</dbReference>
<evidence type="ECO:0000259" key="21">
    <source>
        <dbReference type="PROSITE" id="PS50113"/>
    </source>
</evidence>
<proteinExistence type="predicted"/>
<dbReference type="Gene3D" id="1.20.120.160">
    <property type="entry name" value="HPT domain"/>
    <property type="match status" value="1"/>
</dbReference>
<comment type="caution">
    <text evidence="24">The sequence shown here is derived from an EMBL/GenBank/DDBJ whole genome shotgun (WGS) entry which is preliminary data.</text>
</comment>
<evidence type="ECO:0000256" key="9">
    <source>
        <dbReference type="ARBA" id="ARBA00022777"/>
    </source>
</evidence>
<dbReference type="CDD" id="cd17546">
    <property type="entry name" value="REC_hyHK_CKI1_RcsC-like"/>
    <property type="match status" value="1"/>
</dbReference>
<dbReference type="CDD" id="cd00082">
    <property type="entry name" value="HisKA"/>
    <property type="match status" value="1"/>
</dbReference>
<dbReference type="InterPro" id="IPR005467">
    <property type="entry name" value="His_kinase_dom"/>
</dbReference>
<feature type="domain" description="PAS" evidence="20">
    <location>
        <begin position="807"/>
        <end position="877"/>
    </location>
</feature>
<dbReference type="SMART" id="SM00387">
    <property type="entry name" value="HATPase_c"/>
    <property type="match status" value="1"/>
</dbReference>
<keyword evidence="13 17" id="KW-0472">Membrane</keyword>
<dbReference type="PROSITE" id="PS50894">
    <property type="entry name" value="HPT"/>
    <property type="match status" value="1"/>
</dbReference>
<dbReference type="CDD" id="cd00130">
    <property type="entry name" value="PAS"/>
    <property type="match status" value="4"/>
</dbReference>
<evidence type="ECO:0000256" key="8">
    <source>
        <dbReference type="ARBA" id="ARBA00022692"/>
    </source>
</evidence>
<feature type="domain" description="PAS" evidence="20">
    <location>
        <begin position="1221"/>
        <end position="1292"/>
    </location>
</feature>
<evidence type="ECO:0000256" key="15">
    <source>
        <dbReference type="PROSITE-ProRule" id="PRU00169"/>
    </source>
</evidence>
<keyword evidence="12" id="KW-0902">Two-component regulatory system</keyword>
<dbReference type="Pfam" id="PF01627">
    <property type="entry name" value="Hpt"/>
    <property type="match status" value="1"/>
</dbReference>
<comment type="catalytic activity">
    <reaction evidence="1">
        <text>ATP + protein L-histidine = ADP + protein N-phospho-L-histidine.</text>
        <dbReference type="EC" id="2.7.13.3"/>
    </reaction>
</comment>
<dbReference type="InterPro" id="IPR008207">
    <property type="entry name" value="Sig_transdc_His_kin_Hpt_dom"/>
</dbReference>
<evidence type="ECO:0000313" key="25">
    <source>
        <dbReference type="Proteomes" id="UP001595528"/>
    </source>
</evidence>
<feature type="transmembrane region" description="Helical" evidence="17">
    <location>
        <begin position="25"/>
        <end position="48"/>
    </location>
</feature>
<dbReference type="InterPro" id="IPR035965">
    <property type="entry name" value="PAS-like_dom_sf"/>
</dbReference>
<evidence type="ECO:0000256" key="12">
    <source>
        <dbReference type="ARBA" id="ARBA00023012"/>
    </source>
</evidence>
<dbReference type="InterPro" id="IPR001789">
    <property type="entry name" value="Sig_transdc_resp-reg_receiver"/>
</dbReference>
<dbReference type="Gene3D" id="3.30.450.20">
    <property type="entry name" value="PAS domain"/>
    <property type="match status" value="7"/>
</dbReference>
<dbReference type="InterPro" id="IPR013655">
    <property type="entry name" value="PAS_fold_3"/>
</dbReference>
<dbReference type="InterPro" id="IPR013767">
    <property type="entry name" value="PAS_fold"/>
</dbReference>
<keyword evidence="10" id="KW-0067">ATP-binding</keyword>
<feature type="domain" description="CHASE" evidence="22">
    <location>
        <begin position="321"/>
        <end position="469"/>
    </location>
</feature>
<name>A0ABV7L804_9PROT</name>
<dbReference type="Gene3D" id="3.30.450.350">
    <property type="entry name" value="CHASE domain"/>
    <property type="match status" value="1"/>
</dbReference>
<dbReference type="Pfam" id="PF00512">
    <property type="entry name" value="HisKA"/>
    <property type="match status" value="1"/>
</dbReference>
<protein>
    <recommendedName>
        <fullName evidence="3">histidine kinase</fullName>
        <ecNumber evidence="3">2.7.13.3</ecNumber>
    </recommendedName>
</protein>
<feature type="domain" description="Histidine kinase" evidence="18">
    <location>
        <begin position="1663"/>
        <end position="1884"/>
    </location>
</feature>
<evidence type="ECO:0000256" key="13">
    <source>
        <dbReference type="ARBA" id="ARBA00023136"/>
    </source>
</evidence>
<dbReference type="InterPro" id="IPR007895">
    <property type="entry name" value="MASE1"/>
</dbReference>
<gene>
    <name evidence="24" type="ORF">ACFOGJ_25070</name>
</gene>
<dbReference type="Proteomes" id="UP001595528">
    <property type="component" value="Unassembled WGS sequence"/>
</dbReference>
<keyword evidence="8 17" id="KW-0812">Transmembrane</keyword>
<evidence type="ECO:0000256" key="6">
    <source>
        <dbReference type="ARBA" id="ARBA00022553"/>
    </source>
</evidence>
<dbReference type="InterPro" id="IPR000014">
    <property type="entry name" value="PAS"/>
</dbReference>
<dbReference type="Pfam" id="PF08448">
    <property type="entry name" value="PAS_4"/>
    <property type="match status" value="2"/>
</dbReference>
<dbReference type="InterPro" id="IPR001610">
    <property type="entry name" value="PAC"/>
</dbReference>
<dbReference type="Pfam" id="PF02518">
    <property type="entry name" value="HATPase_c"/>
    <property type="match status" value="1"/>
</dbReference>
<dbReference type="NCBIfam" id="TIGR00229">
    <property type="entry name" value="sensory_box"/>
    <property type="match status" value="5"/>
</dbReference>
<feature type="domain" description="PAS" evidence="20">
    <location>
        <begin position="934"/>
        <end position="1000"/>
    </location>
</feature>
<dbReference type="InterPro" id="IPR011006">
    <property type="entry name" value="CheY-like_superfamily"/>
</dbReference>
<dbReference type="Pfam" id="PF13426">
    <property type="entry name" value="PAS_9"/>
    <property type="match status" value="1"/>
</dbReference>
<keyword evidence="4" id="KW-1003">Cell membrane</keyword>
<dbReference type="Pfam" id="PF03924">
    <property type="entry name" value="CHASE"/>
    <property type="match status" value="1"/>
</dbReference>
<feature type="domain" description="PAS" evidence="20">
    <location>
        <begin position="662"/>
        <end position="734"/>
    </location>
</feature>
<keyword evidence="11 17" id="KW-1133">Transmembrane helix</keyword>
<dbReference type="InterPro" id="IPR036097">
    <property type="entry name" value="HisK_dim/P_sf"/>
</dbReference>
<evidence type="ECO:0000256" key="11">
    <source>
        <dbReference type="ARBA" id="ARBA00022989"/>
    </source>
</evidence>
<feature type="domain" description="Response regulatory" evidence="19">
    <location>
        <begin position="1917"/>
        <end position="2034"/>
    </location>
</feature>
<feature type="modified residue" description="Phosphohistidine" evidence="14">
    <location>
        <position position="2111"/>
    </location>
</feature>
<dbReference type="InterPro" id="IPR000700">
    <property type="entry name" value="PAS-assoc_C"/>
</dbReference>
<dbReference type="SMART" id="SM01079">
    <property type="entry name" value="CHASE"/>
    <property type="match status" value="1"/>
</dbReference>
<evidence type="ECO:0000259" key="23">
    <source>
        <dbReference type="PROSITE" id="PS50894"/>
    </source>
</evidence>
<feature type="transmembrane region" description="Helical" evidence="17">
    <location>
        <begin position="487"/>
        <end position="504"/>
    </location>
</feature>
<dbReference type="InterPro" id="IPR003018">
    <property type="entry name" value="GAF"/>
</dbReference>
<comment type="subcellular location">
    <subcellularLocation>
        <location evidence="2">Cell inner membrane</location>
        <topology evidence="2">Multi-pass membrane protein</topology>
    </subcellularLocation>
</comment>
<dbReference type="EMBL" id="JBHRTR010000048">
    <property type="protein sequence ID" value="MFC3230544.1"/>
    <property type="molecule type" value="Genomic_DNA"/>
</dbReference>
<feature type="domain" description="PAC" evidence="21">
    <location>
        <begin position="881"/>
        <end position="933"/>
    </location>
</feature>
<evidence type="ECO:0000256" key="4">
    <source>
        <dbReference type="ARBA" id="ARBA00022475"/>
    </source>
</evidence>
<evidence type="ECO:0000256" key="17">
    <source>
        <dbReference type="SAM" id="Phobius"/>
    </source>
</evidence>
<dbReference type="SMART" id="SM00086">
    <property type="entry name" value="PAC"/>
    <property type="match status" value="6"/>
</dbReference>
<feature type="modified residue" description="4-aspartylphosphate" evidence="15">
    <location>
        <position position="1966"/>
    </location>
</feature>
<evidence type="ECO:0000256" key="14">
    <source>
        <dbReference type="PROSITE-ProRule" id="PRU00110"/>
    </source>
</evidence>
<dbReference type="Pfam" id="PF00989">
    <property type="entry name" value="PAS"/>
    <property type="match status" value="1"/>
</dbReference>
<feature type="transmembrane region" description="Helical" evidence="17">
    <location>
        <begin position="174"/>
        <end position="196"/>
    </location>
</feature>
<dbReference type="PANTHER" id="PTHR43047">
    <property type="entry name" value="TWO-COMPONENT HISTIDINE PROTEIN KINASE"/>
    <property type="match status" value="1"/>
</dbReference>
<dbReference type="Gene3D" id="1.10.287.130">
    <property type="match status" value="1"/>
</dbReference>
<feature type="coiled-coil region" evidence="16">
    <location>
        <begin position="779"/>
        <end position="810"/>
    </location>
</feature>
<dbReference type="SMART" id="SM00091">
    <property type="entry name" value="PAS"/>
    <property type="match status" value="7"/>
</dbReference>
<dbReference type="PROSITE" id="PS50113">
    <property type="entry name" value="PAC"/>
    <property type="match status" value="6"/>
</dbReference>
<dbReference type="PANTHER" id="PTHR43047:SF78">
    <property type="entry name" value="SENSORY_REGULATORY PROTEIN RPFC"/>
    <property type="match status" value="1"/>
</dbReference>
<feature type="domain" description="PAC" evidence="21">
    <location>
        <begin position="734"/>
        <end position="788"/>
    </location>
</feature>
<dbReference type="InterPro" id="IPR003661">
    <property type="entry name" value="HisK_dim/P_dom"/>
</dbReference>